<keyword evidence="7 16" id="KW-0479">Metal-binding</keyword>
<feature type="binding site" evidence="17">
    <location>
        <begin position="265"/>
        <end position="272"/>
    </location>
    <ligand>
        <name>NAD(+)</name>
        <dbReference type="ChEBI" id="CHEBI:57540"/>
    </ligand>
</feature>
<evidence type="ECO:0000259" key="20">
    <source>
        <dbReference type="PROSITE" id="PS50846"/>
    </source>
</evidence>
<organism evidence="21 22">
    <name type="scientific">Igneacidithiobacillus copahuensis</name>
    <dbReference type="NCBI Taxonomy" id="2724909"/>
    <lineage>
        <taxon>Bacteria</taxon>
        <taxon>Pseudomonadati</taxon>
        <taxon>Pseudomonadota</taxon>
        <taxon>Acidithiobacillia</taxon>
        <taxon>Acidithiobacillales</taxon>
        <taxon>Acidithiobacillaceae</taxon>
        <taxon>Igneacidithiobacillus</taxon>
    </lineage>
</organism>
<keyword evidence="17" id="KW-0520">NAD</keyword>
<feature type="disulfide bond" description="Redox-active" evidence="18">
    <location>
        <begin position="124"/>
        <end position="129"/>
    </location>
</feature>
<dbReference type="InterPro" id="IPR001100">
    <property type="entry name" value="Pyr_nuc-diS_OxRdtase"/>
</dbReference>
<dbReference type="NCBIfam" id="NF010311">
    <property type="entry name" value="PRK13748.1"/>
    <property type="match status" value="1"/>
</dbReference>
<dbReference type="Pfam" id="PF02852">
    <property type="entry name" value="Pyr_redox_dim"/>
    <property type="match status" value="1"/>
</dbReference>
<dbReference type="InterPro" id="IPR023753">
    <property type="entry name" value="FAD/NAD-binding_dom"/>
</dbReference>
<dbReference type="AlphaFoldDB" id="A0AAE2YNX4"/>
<comment type="subunit">
    <text evidence="2 16 19">Homodimer.</text>
</comment>
<dbReference type="CDD" id="cd00371">
    <property type="entry name" value="HMA"/>
    <property type="match status" value="1"/>
</dbReference>
<dbReference type="InterPro" id="IPR021179">
    <property type="entry name" value="Mercury_reductase_MerA"/>
</dbReference>
<evidence type="ECO:0000313" key="22">
    <source>
        <dbReference type="Proteomes" id="UP001197378"/>
    </source>
</evidence>
<dbReference type="Pfam" id="PF00403">
    <property type="entry name" value="HMA"/>
    <property type="match status" value="1"/>
</dbReference>
<keyword evidence="9 16" id="KW-0521">NADP</keyword>
<dbReference type="GO" id="GO:0016668">
    <property type="term" value="F:oxidoreductase activity, acting on a sulfur group of donors, NAD(P) as acceptor"/>
    <property type="evidence" value="ECO:0007669"/>
    <property type="project" value="UniProtKB-UniRule"/>
</dbReference>
<comment type="cofactor">
    <cofactor evidence="16 17 19">
        <name>FAD</name>
        <dbReference type="ChEBI" id="CHEBI:57692"/>
    </cofactor>
    <text evidence="16 17 19">Binds 1 FAD per subunit.</text>
</comment>
<keyword evidence="6 16" id="KW-0285">Flavoprotein</keyword>
<dbReference type="PANTHER" id="PTHR43014:SF2">
    <property type="entry name" value="MERCURIC REDUCTASE"/>
    <property type="match status" value="1"/>
</dbReference>
<keyword evidence="10 16" id="KW-0476">Mercury</keyword>
<evidence type="ECO:0000256" key="18">
    <source>
        <dbReference type="PIRSR" id="PIRSR000350-4"/>
    </source>
</evidence>
<reference evidence="21" key="1">
    <citation type="journal article" date="2021" name="ISME J.">
        <title>Genomic evolution of the class Acidithiobacillia: deep-branching Proteobacteria living in extreme acidic conditions.</title>
        <authorList>
            <person name="Moya-Beltran A."/>
            <person name="Beard S."/>
            <person name="Rojas-Villalobos C."/>
            <person name="Issotta F."/>
            <person name="Gallardo Y."/>
            <person name="Ulloa R."/>
            <person name="Giaveno A."/>
            <person name="Degli Esposti M."/>
            <person name="Johnson D.B."/>
            <person name="Quatrini R."/>
        </authorList>
    </citation>
    <scope>NUCLEOTIDE SEQUENCE</scope>
    <source>
        <strain evidence="21">VAN18-1</strain>
    </source>
</reference>
<dbReference type="GO" id="GO:0045340">
    <property type="term" value="F:mercury ion binding"/>
    <property type="evidence" value="ECO:0007669"/>
    <property type="project" value="InterPro"/>
</dbReference>
<feature type="binding site" evidence="17">
    <location>
        <position position="350"/>
    </location>
    <ligand>
        <name>NAD(+)</name>
        <dbReference type="ChEBI" id="CHEBI:57540"/>
    </ligand>
</feature>
<comment type="caution">
    <text evidence="21">The sequence shown here is derived from an EMBL/GenBank/DDBJ whole genome shotgun (WGS) entry which is preliminary data.</text>
</comment>
<dbReference type="InterPro" id="IPR004099">
    <property type="entry name" value="Pyr_nucl-diS_OxRdtase_dimer"/>
</dbReference>
<dbReference type="Gene3D" id="3.30.70.100">
    <property type="match status" value="1"/>
</dbReference>
<evidence type="ECO:0000256" key="13">
    <source>
        <dbReference type="ARBA" id="ARBA00023284"/>
    </source>
</evidence>
<name>A0AAE2YNX4_9PROT</name>
<dbReference type="EMBL" id="JAAXYO010000037">
    <property type="protein sequence ID" value="MBU2787238.1"/>
    <property type="molecule type" value="Genomic_DNA"/>
</dbReference>
<evidence type="ECO:0000313" key="21">
    <source>
        <dbReference type="EMBL" id="MBU2787238.1"/>
    </source>
</evidence>
<keyword evidence="13" id="KW-0676">Redox-active center</keyword>
<evidence type="ECO:0000256" key="6">
    <source>
        <dbReference type="ARBA" id="ARBA00022630"/>
    </source>
</evidence>
<comment type="similarity">
    <text evidence="1 16 19">Belongs to the class-I pyridine nucleotide-disulfide oxidoreductase family.</text>
</comment>
<dbReference type="InterPro" id="IPR036163">
    <property type="entry name" value="HMA_dom_sf"/>
</dbReference>
<keyword evidence="12" id="KW-1015">Disulfide bond</keyword>
<dbReference type="InterPro" id="IPR006121">
    <property type="entry name" value="HMA_dom"/>
</dbReference>
<dbReference type="GO" id="GO:0016152">
    <property type="term" value="F:mercury (II) reductase (NADP+) activity"/>
    <property type="evidence" value="ECO:0007669"/>
    <property type="project" value="UniProtKB-UniRule"/>
</dbReference>
<feature type="domain" description="HMA" evidence="20">
    <location>
        <begin position="3"/>
        <end position="68"/>
    </location>
</feature>
<evidence type="ECO:0000256" key="2">
    <source>
        <dbReference type="ARBA" id="ARBA00011738"/>
    </source>
</evidence>
<dbReference type="SUPFAM" id="SSF55008">
    <property type="entry name" value="HMA, heavy metal-associated domain"/>
    <property type="match status" value="1"/>
</dbReference>
<evidence type="ECO:0000256" key="3">
    <source>
        <dbReference type="ARBA" id="ARBA00012661"/>
    </source>
</evidence>
<evidence type="ECO:0000256" key="10">
    <source>
        <dbReference type="ARBA" id="ARBA00022914"/>
    </source>
</evidence>
<dbReference type="GO" id="GO:0050787">
    <property type="term" value="P:detoxification of mercury ion"/>
    <property type="evidence" value="ECO:0007669"/>
    <property type="project" value="InterPro"/>
</dbReference>
<dbReference type="Gene3D" id="3.50.50.60">
    <property type="entry name" value="FAD/NAD(P)-binding domain"/>
    <property type="match status" value="2"/>
</dbReference>
<keyword evidence="22" id="KW-1185">Reference proteome</keyword>
<dbReference type="InterPro" id="IPR017969">
    <property type="entry name" value="Heavy-metal-associated_CS"/>
</dbReference>
<dbReference type="FunFam" id="3.30.390.30:FF:000001">
    <property type="entry name" value="Dihydrolipoyl dehydrogenase"/>
    <property type="match status" value="1"/>
</dbReference>
<dbReference type="InterPro" id="IPR012999">
    <property type="entry name" value="Pyr_OxRdtase_I_AS"/>
</dbReference>
<dbReference type="PROSITE" id="PS01047">
    <property type="entry name" value="HMA_1"/>
    <property type="match status" value="1"/>
</dbReference>
<evidence type="ECO:0000256" key="11">
    <source>
        <dbReference type="ARBA" id="ARBA00023002"/>
    </source>
</evidence>
<feature type="binding site" evidence="17">
    <location>
        <position position="391"/>
    </location>
    <ligand>
        <name>FAD</name>
        <dbReference type="ChEBI" id="CHEBI:57692"/>
    </ligand>
</feature>
<evidence type="ECO:0000256" key="19">
    <source>
        <dbReference type="RuleBase" id="RU361223"/>
    </source>
</evidence>
<evidence type="ECO:0000256" key="9">
    <source>
        <dbReference type="ARBA" id="ARBA00022857"/>
    </source>
</evidence>
<dbReference type="PIRSF" id="PIRSF000350">
    <property type="entry name" value="Mercury_reductase_MerA"/>
    <property type="match status" value="1"/>
</dbReference>
<feature type="binding site" evidence="17">
    <location>
        <position position="133"/>
    </location>
    <ligand>
        <name>FAD</name>
        <dbReference type="ChEBI" id="CHEBI:57692"/>
    </ligand>
</feature>
<evidence type="ECO:0000256" key="5">
    <source>
        <dbReference type="ARBA" id="ARBA00022466"/>
    </source>
</evidence>
<evidence type="ECO:0000256" key="7">
    <source>
        <dbReference type="ARBA" id="ARBA00022723"/>
    </source>
</evidence>
<evidence type="ECO:0000256" key="14">
    <source>
        <dbReference type="ARBA" id="ARBA00031725"/>
    </source>
</evidence>
<evidence type="ECO:0000256" key="12">
    <source>
        <dbReference type="ARBA" id="ARBA00023157"/>
    </source>
</evidence>
<dbReference type="PROSITE" id="PS50846">
    <property type="entry name" value="HMA_2"/>
    <property type="match status" value="1"/>
</dbReference>
<dbReference type="SUPFAM" id="SSF55424">
    <property type="entry name" value="FAD/NAD-linked reductases, dimerisation (C-terminal) domain"/>
    <property type="match status" value="1"/>
</dbReference>
<dbReference type="NCBIfam" id="TIGR02053">
    <property type="entry name" value="MerA"/>
    <property type="match status" value="1"/>
</dbReference>
<dbReference type="GO" id="GO:0050660">
    <property type="term" value="F:flavin adenine dinucleotide binding"/>
    <property type="evidence" value="ECO:0007669"/>
    <property type="project" value="UniProtKB-UniRule"/>
</dbReference>
<comment type="catalytic activity">
    <reaction evidence="15 16 19">
        <text>Hg + NADP(+) + H(+) = Hg(2+) + NADPH</text>
        <dbReference type="Rhea" id="RHEA:23856"/>
        <dbReference type="ChEBI" id="CHEBI:15378"/>
        <dbReference type="ChEBI" id="CHEBI:16170"/>
        <dbReference type="ChEBI" id="CHEBI:16793"/>
        <dbReference type="ChEBI" id="CHEBI:57783"/>
        <dbReference type="ChEBI" id="CHEBI:58349"/>
        <dbReference type="EC" id="1.16.1.1"/>
    </reaction>
</comment>
<evidence type="ECO:0000256" key="1">
    <source>
        <dbReference type="ARBA" id="ARBA00007532"/>
    </source>
</evidence>
<comment type="function">
    <text evidence="16">Resistance to Hg(2+) in bacteria appears to be governed by a specialized system which includes mercuric reductase. MerA protein is responsible for volatilizing mercury as Hg(0).</text>
</comment>
<gene>
    <name evidence="19 21" type="primary">merA</name>
    <name evidence="21" type="ORF">HFQ13_03255</name>
</gene>
<dbReference type="RefSeq" id="WP_215870329.1">
    <property type="nucleotide sequence ID" value="NZ_JAAXYO010000037.1"/>
</dbReference>
<dbReference type="InterPro" id="IPR016156">
    <property type="entry name" value="FAD/NAD-linked_Rdtase_dimer_sf"/>
</dbReference>
<dbReference type="PANTHER" id="PTHR43014">
    <property type="entry name" value="MERCURIC REDUCTASE"/>
    <property type="match status" value="1"/>
</dbReference>
<keyword evidence="17" id="KW-0547">Nucleotide-binding</keyword>
<dbReference type="PROSITE" id="PS00076">
    <property type="entry name" value="PYRIDINE_REDOX_1"/>
    <property type="match status" value="1"/>
</dbReference>
<evidence type="ECO:0000256" key="17">
    <source>
        <dbReference type="PIRSR" id="PIRSR000350-3"/>
    </source>
</evidence>
<dbReference type="InterPro" id="IPR036188">
    <property type="entry name" value="FAD/NAD-bd_sf"/>
</dbReference>
<protein>
    <recommendedName>
        <fullName evidence="4 16">Mercuric reductase</fullName>
        <ecNumber evidence="3 16">1.16.1.1</ecNumber>
    </recommendedName>
    <alternativeName>
        <fullName evidence="14 16">Hg(II) reductase</fullName>
    </alternativeName>
</protein>
<dbReference type="FunFam" id="3.30.70.100:FF:000005">
    <property type="entry name" value="Copper-exporting P-type ATPase A"/>
    <property type="match status" value="1"/>
</dbReference>
<dbReference type="EC" id="1.16.1.1" evidence="3 16"/>
<keyword evidence="5 16" id="KW-0475">Mercuric resistance</keyword>
<sequence>MSQKIVFSITGMTCAHCAQSVEKALMAIPGVDSAQVSLANNQAEVVLRSPIPTETLLVAVTQAGFGAEMKQDNVSDSARLPAESEPLHVAIIGSGGAAMAAALKAVERGARVTLIERGTIGGTCVNIGCVPSKILIRAAHIAHLRRESPFDAGITSQAPTICRESLLAQQQSRVEELRHAKYEGILAQTPAITVLRGEAGFLDEQTLSVALADGSARAILFDRCLIATGASAAIPPLPGLADTPYWTSTEALASDSIPSRLVVIGASVVAVELAQAFARLGSRVTILARSVLLSQEDPAIGEAITNAFREEGIVVRENTQAKRVDYRDGEFQLTTKEGLFRADRLLVATGRAPNTRSLNLAAAGVEANSHGSIIVDKELRTSAPNIFAAGDCTDQPQFVYVAAAGGTRAAINMTGGEAALDLSTMPAVVFTDPQVATVGYSEAKARQQGITTVSRTLTLDNVPRALANFDTRGFIKLVAEAATGRLLGVQAVAPDAGELIQAAALAIHNRMTVQDLADQLFPYLTMVEGLKLAAQTFSKDVKQLSCCAG</sequence>
<evidence type="ECO:0000256" key="8">
    <source>
        <dbReference type="ARBA" id="ARBA00022827"/>
    </source>
</evidence>
<evidence type="ECO:0000256" key="16">
    <source>
        <dbReference type="PIRNR" id="PIRNR000350"/>
    </source>
</evidence>
<dbReference type="SUPFAM" id="SSF51905">
    <property type="entry name" value="FAD/NAD(P)-binding domain"/>
    <property type="match status" value="1"/>
</dbReference>
<dbReference type="GO" id="GO:0050661">
    <property type="term" value="F:NADP binding"/>
    <property type="evidence" value="ECO:0007669"/>
    <property type="project" value="InterPro"/>
</dbReference>
<keyword evidence="11 16" id="KW-0560">Oxidoreductase</keyword>
<dbReference type="PRINTS" id="PR00945">
    <property type="entry name" value="HGRDTASE"/>
</dbReference>
<dbReference type="Pfam" id="PF07992">
    <property type="entry name" value="Pyr_redox_2"/>
    <property type="match status" value="1"/>
</dbReference>
<keyword evidence="8 16" id="KW-0274">FAD</keyword>
<dbReference type="Gene3D" id="3.30.390.30">
    <property type="match status" value="1"/>
</dbReference>
<dbReference type="GO" id="GO:0003955">
    <property type="term" value="F:NAD(P)H dehydrogenase (quinone) activity"/>
    <property type="evidence" value="ECO:0007669"/>
    <property type="project" value="TreeGrafter"/>
</dbReference>
<evidence type="ECO:0000256" key="15">
    <source>
        <dbReference type="ARBA" id="ARBA00048984"/>
    </source>
</evidence>
<accession>A0AAE2YNX4</accession>
<dbReference type="Proteomes" id="UP001197378">
    <property type="component" value="Unassembled WGS sequence"/>
</dbReference>
<proteinExistence type="inferred from homology"/>
<evidence type="ECO:0000256" key="4">
    <source>
        <dbReference type="ARBA" id="ARBA00014791"/>
    </source>
</evidence>